<sequence length="97" mass="10151">MRGEPYLITWLGGTSAHRVLTLFTGDDTALFAVQTINDTVDGASGRFVWLVPPDLQLGRYALGLGPRPDAGTSSLFEVVAGGGTAPVPQLRPLVTVG</sequence>
<gene>
    <name evidence="1" type="ORF">DR950_18225</name>
</gene>
<keyword evidence="2" id="KW-1185">Reference proteome</keyword>
<dbReference type="Proteomes" id="UP000263377">
    <property type="component" value="Unassembled WGS sequence"/>
</dbReference>
<organism evidence="1 2">
    <name type="scientific">Kitasatospora xanthocidica</name>
    <dbReference type="NCBI Taxonomy" id="83382"/>
    <lineage>
        <taxon>Bacteria</taxon>
        <taxon>Bacillati</taxon>
        <taxon>Actinomycetota</taxon>
        <taxon>Actinomycetes</taxon>
        <taxon>Kitasatosporales</taxon>
        <taxon>Streptomycetaceae</taxon>
        <taxon>Kitasatospora</taxon>
    </lineage>
</organism>
<name>A0A372ZVM2_9ACTN</name>
<proteinExistence type="predicted"/>
<comment type="caution">
    <text evidence="1">The sequence shown here is derived from an EMBL/GenBank/DDBJ whole genome shotgun (WGS) entry which is preliminary data.</text>
</comment>
<dbReference type="AlphaFoldDB" id="A0A372ZVM2"/>
<accession>A0A372ZVM2</accession>
<dbReference type="EMBL" id="QVIG01000001">
    <property type="protein sequence ID" value="RGD59472.1"/>
    <property type="molecule type" value="Genomic_DNA"/>
</dbReference>
<evidence type="ECO:0000313" key="2">
    <source>
        <dbReference type="Proteomes" id="UP000263377"/>
    </source>
</evidence>
<reference evidence="1 2" key="1">
    <citation type="submission" date="2018-08" db="EMBL/GenBank/DDBJ databases">
        <title>Diversity &amp; Physiological Properties of Lignin-Decomposing Actinobacteria from Soil.</title>
        <authorList>
            <person name="Roh S.G."/>
            <person name="Kim S.B."/>
        </authorList>
    </citation>
    <scope>NUCLEOTIDE SEQUENCE [LARGE SCALE GENOMIC DNA]</scope>
    <source>
        <strain evidence="1 2">MMS17-GH009</strain>
    </source>
</reference>
<evidence type="ECO:0000313" key="1">
    <source>
        <dbReference type="EMBL" id="RGD59472.1"/>
    </source>
</evidence>
<protein>
    <submittedName>
        <fullName evidence="1">Uncharacterized protein</fullName>
    </submittedName>
</protein>